<keyword evidence="2 9" id="KW-0813">Transport</keyword>
<comment type="caution">
    <text evidence="9">Lacks conserved residue(s) required for the propagation of feature annotation.</text>
</comment>
<reference evidence="12" key="1">
    <citation type="journal article" date="2014" name="Genome Announc.">
        <title>De novo whole-genome sequence and genome annotation of Lichtheimia ramosa.</title>
        <authorList>
            <person name="Linde J."/>
            <person name="Schwartze V."/>
            <person name="Binder U."/>
            <person name="Lass-Florl C."/>
            <person name="Voigt K."/>
            <person name="Horn F."/>
        </authorList>
    </citation>
    <scope>NUCLEOTIDE SEQUENCE</scope>
    <source>
        <strain evidence="12">JMRC FSU:6197</strain>
    </source>
</reference>
<evidence type="ECO:0000256" key="2">
    <source>
        <dbReference type="ARBA" id="ARBA00022448"/>
    </source>
</evidence>
<dbReference type="PANTHER" id="PTHR45711:SF6">
    <property type="entry name" value="CHLORIDE CHANNEL PROTEIN"/>
    <property type="match status" value="1"/>
</dbReference>
<dbReference type="InterPro" id="IPR001807">
    <property type="entry name" value="ClC"/>
</dbReference>
<evidence type="ECO:0000256" key="5">
    <source>
        <dbReference type="ARBA" id="ARBA00023065"/>
    </source>
</evidence>
<dbReference type="InterPro" id="IPR046342">
    <property type="entry name" value="CBS_dom_sf"/>
</dbReference>
<feature type="transmembrane region" description="Helical" evidence="9">
    <location>
        <begin position="563"/>
        <end position="588"/>
    </location>
</feature>
<evidence type="ECO:0000256" key="4">
    <source>
        <dbReference type="ARBA" id="ARBA00022989"/>
    </source>
</evidence>
<evidence type="ECO:0000256" key="10">
    <source>
        <dbReference type="SAM" id="MobiDB-lite"/>
    </source>
</evidence>
<name>A0A077W7B5_9FUNG</name>
<evidence type="ECO:0000256" key="1">
    <source>
        <dbReference type="ARBA" id="ARBA00004141"/>
    </source>
</evidence>
<keyword evidence="8" id="KW-0129">CBS domain</keyword>
<feature type="transmembrane region" description="Helical" evidence="9">
    <location>
        <begin position="609"/>
        <end position="628"/>
    </location>
</feature>
<feature type="transmembrane region" description="Helical" evidence="9">
    <location>
        <begin position="147"/>
        <end position="165"/>
    </location>
</feature>
<feature type="region of interest" description="Disordered" evidence="10">
    <location>
        <begin position="252"/>
        <end position="278"/>
    </location>
</feature>
<feature type="transmembrane region" description="Helical" evidence="9">
    <location>
        <begin position="537"/>
        <end position="557"/>
    </location>
</feature>
<protein>
    <recommendedName>
        <fullName evidence="9">Chloride channel protein</fullName>
    </recommendedName>
</protein>
<dbReference type="InterPro" id="IPR014743">
    <property type="entry name" value="Cl-channel_core"/>
</dbReference>
<dbReference type="GO" id="GO:0005247">
    <property type="term" value="F:voltage-gated chloride channel activity"/>
    <property type="evidence" value="ECO:0007669"/>
    <property type="project" value="TreeGrafter"/>
</dbReference>
<feature type="transmembrane region" description="Helical" evidence="9">
    <location>
        <begin position="634"/>
        <end position="655"/>
    </location>
</feature>
<dbReference type="EMBL" id="LK023313">
    <property type="protein sequence ID" value="CDS03342.1"/>
    <property type="molecule type" value="Genomic_DNA"/>
</dbReference>
<dbReference type="AlphaFoldDB" id="A0A077W7B5"/>
<dbReference type="SUPFAM" id="SSF81340">
    <property type="entry name" value="Clc chloride channel"/>
    <property type="match status" value="1"/>
</dbReference>
<keyword evidence="6 9" id="KW-0472">Membrane</keyword>
<dbReference type="PANTHER" id="PTHR45711">
    <property type="entry name" value="CHLORIDE CHANNEL PROTEIN"/>
    <property type="match status" value="1"/>
</dbReference>
<organism evidence="12">
    <name type="scientific">Lichtheimia ramosa</name>
    <dbReference type="NCBI Taxonomy" id="688394"/>
    <lineage>
        <taxon>Eukaryota</taxon>
        <taxon>Fungi</taxon>
        <taxon>Fungi incertae sedis</taxon>
        <taxon>Mucoromycota</taxon>
        <taxon>Mucoromycotina</taxon>
        <taxon>Mucoromycetes</taxon>
        <taxon>Mucorales</taxon>
        <taxon>Lichtheimiaceae</taxon>
        <taxon>Lichtheimia</taxon>
    </lineage>
</organism>
<dbReference type="Gene3D" id="1.10.3080.10">
    <property type="entry name" value="Clc chloride channel"/>
    <property type="match status" value="1"/>
</dbReference>
<dbReference type="GO" id="GO:0005769">
    <property type="term" value="C:early endosome"/>
    <property type="evidence" value="ECO:0007669"/>
    <property type="project" value="TreeGrafter"/>
</dbReference>
<feature type="domain" description="CBS" evidence="11">
    <location>
        <begin position="837"/>
        <end position="893"/>
    </location>
</feature>
<dbReference type="GO" id="GO:0005886">
    <property type="term" value="C:plasma membrane"/>
    <property type="evidence" value="ECO:0007669"/>
    <property type="project" value="TreeGrafter"/>
</dbReference>
<dbReference type="PRINTS" id="PR00762">
    <property type="entry name" value="CLCHANNEL"/>
</dbReference>
<keyword evidence="7 9" id="KW-0868">Chloride</keyword>
<evidence type="ECO:0000256" key="7">
    <source>
        <dbReference type="ARBA" id="ARBA00023214"/>
    </source>
</evidence>
<dbReference type="SUPFAM" id="SSF54631">
    <property type="entry name" value="CBS-domain pair"/>
    <property type="match status" value="1"/>
</dbReference>
<evidence type="ECO:0000256" key="3">
    <source>
        <dbReference type="ARBA" id="ARBA00022692"/>
    </source>
</evidence>
<feature type="transmembrane region" description="Helical" evidence="9">
    <location>
        <begin position="486"/>
        <end position="506"/>
    </location>
</feature>
<dbReference type="Pfam" id="PF00571">
    <property type="entry name" value="CBS"/>
    <property type="match status" value="1"/>
</dbReference>
<sequence length="893" mass="99316">MSQPNHDSMTERSSLLNRRRDNNQQHYNALNDVSPISSFPSTPSIGDIQANNNSAPATFITASNAAYNQHGSNDHHKFKLFNKRHGSYDEDRQGLIKENTGLRVWYESYSTIDWIHDHIKEGLRLRRLRETPGLRGRWMKAKDASQAWILVILTGATVAVIAGLIDVVQEWMSDLKGGYCTTNWRYNSKFCCWGKQEYEPCPAWRTWPEVFGATTESGVYYTAMFMYTAVGLFLALIATLMVKYSAEKVTFRSPSTKPTNGVTPSGTQSTIAKNEDIPTPKPQTKIAYYSAGSGIPEVKVILAGFVIKGFLGIKTLFVKSVGMIFSTSSGLNCGKEGPFVHLACSAGNIFCRLFRKFNKNESKRREILSAASAAGVAVAFGAPIGGVLFSLEEVSYYFPIKTMIRSYCAAMVAAMVLKLMDPFGTGKIVLFQVHYDKEYHVFELIPFLITGAFAGFFGAVTTYYNIKYQHLRKNTIIGKYPVTEVLVILLVTAITSFWNPFARLGLNEFAYNLFSECSPEDDNAGLCAATVGEIPRLLYLLLTALVIKMLLTMVTFGCRVPGGIFLPALIIGAITGRVIGLIMQYLTLTYPETWPFSVCQEDLATQGKCIIPGVYAMVGAAAALAGVTRTTVSLVIIMFELTFSLVYAVPIMISVMMAKWVADAMFVEGIYDLLIDLQLYPYLDARKEYAHTHTVQDLSEKDHLSIDLDQINTAGKLYEKLDEMDVLGYREDGGIPILSNEGRYLEGYIATSELSHALDALRKHFDESPYPMGEQEFRDIPCYFRRGSQGVLPDTSDDVSSSILCLISSKSTHGDNADELDTEQRHSTPLNDFSVYVDQAPLTLSPNASMELLMEMFTKLGARYVCLVGNNGQYLGIIHKRTLIAYLKELEED</sequence>
<feature type="compositionally biased region" description="Polar residues" evidence="10">
    <location>
        <begin position="252"/>
        <end position="272"/>
    </location>
</feature>
<feature type="transmembrane region" description="Helical" evidence="9">
    <location>
        <begin position="441"/>
        <end position="466"/>
    </location>
</feature>
<feature type="transmembrane region" description="Helical" evidence="9">
    <location>
        <begin position="219"/>
        <end position="242"/>
    </location>
</feature>
<dbReference type="OrthoDB" id="431497at2759"/>
<evidence type="ECO:0000256" key="8">
    <source>
        <dbReference type="PROSITE-ProRule" id="PRU00703"/>
    </source>
</evidence>
<dbReference type="PROSITE" id="PS51371">
    <property type="entry name" value="CBS"/>
    <property type="match status" value="1"/>
</dbReference>
<comment type="subcellular location">
    <subcellularLocation>
        <location evidence="1 9">Membrane</location>
        <topology evidence="1 9">Multi-pass membrane protein</topology>
    </subcellularLocation>
</comment>
<dbReference type="GO" id="GO:0005794">
    <property type="term" value="C:Golgi apparatus"/>
    <property type="evidence" value="ECO:0007669"/>
    <property type="project" value="TreeGrafter"/>
</dbReference>
<dbReference type="CDD" id="cd03684">
    <property type="entry name" value="ClC_3_like"/>
    <property type="match status" value="1"/>
</dbReference>
<evidence type="ECO:0000256" key="6">
    <source>
        <dbReference type="ARBA" id="ARBA00023136"/>
    </source>
</evidence>
<feature type="transmembrane region" description="Helical" evidence="9">
    <location>
        <begin position="367"/>
        <end position="391"/>
    </location>
</feature>
<keyword evidence="3 9" id="KW-0812">Transmembrane</keyword>
<keyword evidence="4 9" id="KW-1133">Transmembrane helix</keyword>
<comment type="similarity">
    <text evidence="9">Belongs to the chloride channel (TC 2.A.49) family.</text>
</comment>
<dbReference type="Pfam" id="PF00654">
    <property type="entry name" value="Voltage_CLC"/>
    <property type="match status" value="1"/>
</dbReference>
<evidence type="ECO:0000256" key="9">
    <source>
        <dbReference type="RuleBase" id="RU361221"/>
    </source>
</evidence>
<gene>
    <name evidence="12" type="ORF">LRAMOSA00744</name>
</gene>
<evidence type="ECO:0000259" key="11">
    <source>
        <dbReference type="PROSITE" id="PS51371"/>
    </source>
</evidence>
<keyword evidence="5 9" id="KW-0406">Ion transport</keyword>
<dbReference type="InterPro" id="IPR000644">
    <property type="entry name" value="CBS_dom"/>
</dbReference>
<proteinExistence type="inferred from homology"/>
<evidence type="ECO:0000313" key="12">
    <source>
        <dbReference type="EMBL" id="CDS03342.1"/>
    </source>
</evidence>
<accession>A0A077W7B5</accession>